<organism evidence="1 2">
    <name type="scientific">Trema orientale</name>
    <name type="common">Charcoal tree</name>
    <name type="synonym">Celtis orientalis</name>
    <dbReference type="NCBI Taxonomy" id="63057"/>
    <lineage>
        <taxon>Eukaryota</taxon>
        <taxon>Viridiplantae</taxon>
        <taxon>Streptophyta</taxon>
        <taxon>Embryophyta</taxon>
        <taxon>Tracheophyta</taxon>
        <taxon>Spermatophyta</taxon>
        <taxon>Magnoliopsida</taxon>
        <taxon>eudicotyledons</taxon>
        <taxon>Gunneridae</taxon>
        <taxon>Pentapetalae</taxon>
        <taxon>rosids</taxon>
        <taxon>fabids</taxon>
        <taxon>Rosales</taxon>
        <taxon>Cannabaceae</taxon>
        <taxon>Trema</taxon>
    </lineage>
</organism>
<gene>
    <name evidence="1" type="ORF">TorRG33x02_144320</name>
</gene>
<evidence type="ECO:0000313" key="1">
    <source>
        <dbReference type="EMBL" id="PON89752.1"/>
    </source>
</evidence>
<comment type="caution">
    <text evidence="1">The sequence shown here is derived from an EMBL/GenBank/DDBJ whole genome shotgun (WGS) entry which is preliminary data.</text>
</comment>
<dbReference type="Proteomes" id="UP000237000">
    <property type="component" value="Unassembled WGS sequence"/>
</dbReference>
<dbReference type="EMBL" id="JXTC01000090">
    <property type="protein sequence ID" value="PON89752.1"/>
    <property type="molecule type" value="Genomic_DNA"/>
</dbReference>
<protein>
    <submittedName>
        <fullName evidence="1">Uncharacterized protein</fullName>
    </submittedName>
</protein>
<evidence type="ECO:0000313" key="2">
    <source>
        <dbReference type="Proteomes" id="UP000237000"/>
    </source>
</evidence>
<sequence length="83" mass="9613">MKTSEKVVLYLTLATSHEHFKLTLHTWSVLSLRKYDLFLSWIPLSSTYTRGGRSGRNERGWGLVNEFDIGRLFDGKSFKFEGV</sequence>
<dbReference type="AlphaFoldDB" id="A0A2P5EW34"/>
<name>A0A2P5EW34_TREOI</name>
<reference evidence="2" key="1">
    <citation type="submission" date="2016-06" db="EMBL/GenBank/DDBJ databases">
        <title>Parallel loss of symbiosis genes in relatives of nitrogen-fixing non-legume Parasponia.</title>
        <authorList>
            <person name="Van Velzen R."/>
            <person name="Holmer R."/>
            <person name="Bu F."/>
            <person name="Rutten L."/>
            <person name="Van Zeijl A."/>
            <person name="Liu W."/>
            <person name="Santuari L."/>
            <person name="Cao Q."/>
            <person name="Sharma T."/>
            <person name="Shen D."/>
            <person name="Roswanjaya Y."/>
            <person name="Wardhani T."/>
            <person name="Kalhor M.S."/>
            <person name="Jansen J."/>
            <person name="Van den Hoogen J."/>
            <person name="Gungor B."/>
            <person name="Hartog M."/>
            <person name="Hontelez J."/>
            <person name="Verver J."/>
            <person name="Yang W.-C."/>
            <person name="Schijlen E."/>
            <person name="Repin R."/>
            <person name="Schilthuizen M."/>
            <person name="Schranz E."/>
            <person name="Heidstra R."/>
            <person name="Miyata K."/>
            <person name="Fedorova E."/>
            <person name="Kohlen W."/>
            <person name="Bisseling T."/>
            <person name="Smit S."/>
            <person name="Geurts R."/>
        </authorList>
    </citation>
    <scope>NUCLEOTIDE SEQUENCE [LARGE SCALE GENOMIC DNA]</scope>
    <source>
        <strain evidence="2">cv. RG33-2</strain>
    </source>
</reference>
<dbReference type="OrthoDB" id="10422986at2759"/>
<proteinExistence type="predicted"/>
<dbReference type="InParanoid" id="A0A2P5EW34"/>
<accession>A0A2P5EW34</accession>
<keyword evidence="2" id="KW-1185">Reference proteome</keyword>